<organism evidence="11 12">
    <name type="scientific">Bifidobacterium vespertilionis</name>
    <dbReference type="NCBI Taxonomy" id="2562524"/>
    <lineage>
        <taxon>Bacteria</taxon>
        <taxon>Bacillati</taxon>
        <taxon>Actinomycetota</taxon>
        <taxon>Actinomycetes</taxon>
        <taxon>Bifidobacteriales</taxon>
        <taxon>Bifidobacteriaceae</taxon>
        <taxon>Bifidobacterium</taxon>
    </lineage>
</organism>
<dbReference type="InterPro" id="IPR058245">
    <property type="entry name" value="NreC/VraR/RcsB-like_REC"/>
</dbReference>
<evidence type="ECO:0000256" key="6">
    <source>
        <dbReference type="ARBA" id="ARBA00023163"/>
    </source>
</evidence>
<evidence type="ECO:0000313" key="13">
    <source>
        <dbReference type="Proteomes" id="UP000374630"/>
    </source>
</evidence>
<protein>
    <submittedName>
        <fullName evidence="11">Response regulator transcription factor</fullName>
    </submittedName>
</protein>
<dbReference type="CDD" id="cd17535">
    <property type="entry name" value="REC_NarL-like"/>
    <property type="match status" value="1"/>
</dbReference>
<dbReference type="InterPro" id="IPR000792">
    <property type="entry name" value="Tscrpt_reg_LuxR_C"/>
</dbReference>
<dbReference type="InterPro" id="IPR039420">
    <property type="entry name" value="WalR-like"/>
</dbReference>
<dbReference type="PROSITE" id="PS50043">
    <property type="entry name" value="HTH_LUXR_2"/>
    <property type="match status" value="1"/>
</dbReference>
<dbReference type="InterPro" id="IPR011006">
    <property type="entry name" value="CheY-like_superfamily"/>
</dbReference>
<dbReference type="PANTHER" id="PTHR43214">
    <property type="entry name" value="TWO-COMPONENT RESPONSE REGULATOR"/>
    <property type="match status" value="1"/>
</dbReference>
<dbReference type="PRINTS" id="PR00038">
    <property type="entry name" value="HTHLUXR"/>
</dbReference>
<feature type="domain" description="HTH luxR-type" evidence="8">
    <location>
        <begin position="168"/>
        <end position="232"/>
    </location>
</feature>
<dbReference type="InterPro" id="IPR001789">
    <property type="entry name" value="Sig_transdc_resp-reg_receiver"/>
</dbReference>
<feature type="domain" description="Response regulatory" evidence="9">
    <location>
        <begin position="20"/>
        <end position="138"/>
    </location>
</feature>
<dbReference type="SMART" id="SM00448">
    <property type="entry name" value="REC"/>
    <property type="match status" value="1"/>
</dbReference>
<dbReference type="SMART" id="SM00421">
    <property type="entry name" value="HTH_LUXR"/>
    <property type="match status" value="1"/>
</dbReference>
<evidence type="ECO:0000259" key="9">
    <source>
        <dbReference type="PROSITE" id="PS50110"/>
    </source>
</evidence>
<dbReference type="CDD" id="cd06170">
    <property type="entry name" value="LuxR_C_like"/>
    <property type="match status" value="1"/>
</dbReference>
<dbReference type="OrthoDB" id="9808843at2"/>
<reference evidence="12 13" key="1">
    <citation type="journal article" date="2019" name="Syst. Appl. Microbiol.">
        <title>Characterization of Bifidobacterium species in feaces of the Egyptian fruit bat: Description of B. vespertilionis sp. nov. and B. rousetti sp. nov.</title>
        <authorList>
            <person name="Modesto M."/>
            <person name="Satti M."/>
            <person name="Watanabe K."/>
            <person name="Puglisi E."/>
            <person name="Morelli L."/>
            <person name="Huang C.-H."/>
            <person name="Liou J.-S."/>
            <person name="Miyashita M."/>
            <person name="Tamura T."/>
            <person name="Saito S."/>
            <person name="Mori K."/>
            <person name="Huang L."/>
            <person name="Sciavilla P."/>
            <person name="Sandri C."/>
            <person name="Spiezio C."/>
            <person name="Vitali F."/>
            <person name="Cavalieri D."/>
            <person name="Perpetuini G."/>
            <person name="Tofalo R."/>
            <person name="Bonetti A."/>
            <person name="Arita M."/>
            <person name="Mattarelli P."/>
        </authorList>
    </citation>
    <scope>NUCLEOTIDE SEQUENCE [LARGE SCALE GENOMIC DNA]</scope>
    <source>
        <strain evidence="10 13">RST16</strain>
        <strain evidence="11 12">RST8</strain>
    </source>
</reference>
<evidence type="ECO:0000256" key="5">
    <source>
        <dbReference type="ARBA" id="ARBA00023125"/>
    </source>
</evidence>
<dbReference type="SUPFAM" id="SSF52172">
    <property type="entry name" value="CheY-like"/>
    <property type="match status" value="1"/>
</dbReference>
<dbReference type="GO" id="GO:0000160">
    <property type="term" value="P:phosphorelay signal transduction system"/>
    <property type="evidence" value="ECO:0007669"/>
    <property type="project" value="InterPro"/>
</dbReference>
<evidence type="ECO:0000259" key="8">
    <source>
        <dbReference type="PROSITE" id="PS50043"/>
    </source>
</evidence>
<keyword evidence="5" id="KW-0238">DNA-binding</keyword>
<sequence>MSIVIEGNEHANDPVTPAVKVSVIDDDPMICQAMSLILTDYSSGRISVVSTSTDGESCVERAREEHPDVVLMDIAMPGVDGIEATRRLRALSPAPHVMILTSLSPSGTVERAVEAGAEGFVSKTDAPGEIIRRVLGVCAGDPQFNAASQRQLISDLNASKPRSRRDEARAMLDALPEREREAVLLAAEGYTNAEIAARMFISERTAKAHLSSAADKLSMGRVQMARLVERADLPMRP</sequence>
<keyword evidence="13" id="KW-1185">Reference proteome</keyword>
<dbReference type="Pfam" id="PF00072">
    <property type="entry name" value="Response_reg"/>
    <property type="match status" value="1"/>
</dbReference>
<evidence type="ECO:0000256" key="4">
    <source>
        <dbReference type="ARBA" id="ARBA00023082"/>
    </source>
</evidence>
<dbReference type="InterPro" id="IPR013249">
    <property type="entry name" value="RNA_pol_sigma70_r4_t2"/>
</dbReference>
<dbReference type="Proteomes" id="UP000345527">
    <property type="component" value="Unassembled WGS sequence"/>
</dbReference>
<evidence type="ECO:0000313" key="12">
    <source>
        <dbReference type="Proteomes" id="UP000345527"/>
    </source>
</evidence>
<keyword evidence="6" id="KW-0804">Transcription</keyword>
<keyword evidence="2 7" id="KW-0597">Phosphoprotein</keyword>
<name>A0A5J5E3R1_9BIFI</name>
<evidence type="ECO:0000256" key="1">
    <source>
        <dbReference type="ARBA" id="ARBA00010641"/>
    </source>
</evidence>
<dbReference type="PANTHER" id="PTHR43214:SF24">
    <property type="entry name" value="TRANSCRIPTIONAL REGULATORY PROTEIN NARL-RELATED"/>
    <property type="match status" value="1"/>
</dbReference>
<comment type="similarity">
    <text evidence="1">Belongs to the sigma-70 factor family. ECF subfamily.</text>
</comment>
<dbReference type="EMBL" id="RZNZ01000009">
    <property type="protein sequence ID" value="KAA8820030.1"/>
    <property type="molecule type" value="Genomic_DNA"/>
</dbReference>
<evidence type="ECO:0000313" key="11">
    <source>
        <dbReference type="EMBL" id="KAA8823738.1"/>
    </source>
</evidence>
<dbReference type="Gene3D" id="3.40.50.2300">
    <property type="match status" value="1"/>
</dbReference>
<accession>A0A5J5E3R1</accession>
<feature type="modified residue" description="4-aspartylphosphate" evidence="7">
    <location>
        <position position="73"/>
    </location>
</feature>
<keyword evidence="3" id="KW-0805">Transcription regulation</keyword>
<dbReference type="GO" id="GO:0016987">
    <property type="term" value="F:sigma factor activity"/>
    <property type="evidence" value="ECO:0007669"/>
    <property type="project" value="UniProtKB-KW"/>
</dbReference>
<gene>
    <name evidence="11" type="ORF">EM848_04150</name>
    <name evidence="10" type="ORF">EMO90_07430</name>
</gene>
<dbReference type="EMBL" id="RZOA01000006">
    <property type="protein sequence ID" value="KAA8823738.1"/>
    <property type="molecule type" value="Genomic_DNA"/>
</dbReference>
<comment type="caution">
    <text evidence="11">The sequence shown here is derived from an EMBL/GenBank/DDBJ whole genome shotgun (WGS) entry which is preliminary data.</text>
</comment>
<dbReference type="Proteomes" id="UP000374630">
    <property type="component" value="Unassembled WGS sequence"/>
</dbReference>
<evidence type="ECO:0000256" key="7">
    <source>
        <dbReference type="PROSITE-ProRule" id="PRU00169"/>
    </source>
</evidence>
<evidence type="ECO:0000313" key="10">
    <source>
        <dbReference type="EMBL" id="KAA8820030.1"/>
    </source>
</evidence>
<dbReference type="Pfam" id="PF08281">
    <property type="entry name" value="Sigma70_r4_2"/>
    <property type="match status" value="1"/>
</dbReference>
<evidence type="ECO:0000256" key="3">
    <source>
        <dbReference type="ARBA" id="ARBA00023015"/>
    </source>
</evidence>
<dbReference type="GO" id="GO:0003677">
    <property type="term" value="F:DNA binding"/>
    <property type="evidence" value="ECO:0007669"/>
    <property type="project" value="UniProtKB-KW"/>
</dbReference>
<evidence type="ECO:0000256" key="2">
    <source>
        <dbReference type="ARBA" id="ARBA00022553"/>
    </source>
</evidence>
<dbReference type="GO" id="GO:0006352">
    <property type="term" value="P:DNA-templated transcription initiation"/>
    <property type="evidence" value="ECO:0007669"/>
    <property type="project" value="InterPro"/>
</dbReference>
<dbReference type="AlphaFoldDB" id="A0A5J5E3R1"/>
<dbReference type="PROSITE" id="PS50110">
    <property type="entry name" value="RESPONSE_REGULATORY"/>
    <property type="match status" value="1"/>
</dbReference>
<proteinExistence type="inferred from homology"/>
<keyword evidence="4" id="KW-0731">Sigma factor</keyword>